<feature type="compositionally biased region" description="Basic and acidic residues" evidence="1">
    <location>
        <begin position="1"/>
        <end position="13"/>
    </location>
</feature>
<dbReference type="VEuPathDB" id="VectorBase:ISCW017485"/>
<dbReference type="AlphaFoldDB" id="B7P8I6"/>
<dbReference type="PaxDb" id="6945-B7P8I6"/>
<dbReference type="EMBL" id="ABJB010099114">
    <property type="status" value="NOT_ANNOTATED_CDS"/>
    <property type="molecule type" value="Genomic_DNA"/>
</dbReference>
<protein>
    <submittedName>
        <fullName evidence="2 3">Uncharacterized protein</fullName>
    </submittedName>
</protein>
<dbReference type="EMBL" id="DS657627">
    <property type="protein sequence ID" value="EEC02908.1"/>
    <property type="molecule type" value="Genomic_DNA"/>
</dbReference>
<feature type="region of interest" description="Disordered" evidence="1">
    <location>
        <begin position="1"/>
        <end position="62"/>
    </location>
</feature>
<dbReference type="HOGENOM" id="CLU_2906564_0_0_1"/>
<feature type="compositionally biased region" description="Basic and acidic residues" evidence="1">
    <location>
        <begin position="45"/>
        <end position="62"/>
    </location>
</feature>
<name>B7P8I6_IXOSC</name>
<evidence type="ECO:0000313" key="2">
    <source>
        <dbReference type="EMBL" id="EEC02908.1"/>
    </source>
</evidence>
<gene>
    <name evidence="2" type="ORF">IscW_ISCW017485</name>
</gene>
<organism>
    <name type="scientific">Ixodes scapularis</name>
    <name type="common">Black-legged tick</name>
    <name type="synonym">Deer tick</name>
    <dbReference type="NCBI Taxonomy" id="6945"/>
    <lineage>
        <taxon>Eukaryota</taxon>
        <taxon>Metazoa</taxon>
        <taxon>Ecdysozoa</taxon>
        <taxon>Arthropoda</taxon>
        <taxon>Chelicerata</taxon>
        <taxon>Arachnida</taxon>
        <taxon>Acari</taxon>
        <taxon>Parasitiformes</taxon>
        <taxon>Ixodida</taxon>
        <taxon>Ixodoidea</taxon>
        <taxon>Ixodidae</taxon>
        <taxon>Ixodinae</taxon>
        <taxon>Ixodes</taxon>
    </lineage>
</organism>
<dbReference type="VEuPathDB" id="VectorBase:ISCI017485"/>
<accession>B7P8I6</accession>
<dbReference type="EnsemblMetazoa" id="ISCW017485-RA">
    <property type="protein sequence ID" value="ISCW017485-PA"/>
    <property type="gene ID" value="ISCW017485"/>
</dbReference>
<proteinExistence type="predicted"/>
<evidence type="ECO:0000256" key="1">
    <source>
        <dbReference type="SAM" id="MobiDB-lite"/>
    </source>
</evidence>
<evidence type="ECO:0000313" key="4">
    <source>
        <dbReference type="Proteomes" id="UP000001555"/>
    </source>
</evidence>
<evidence type="ECO:0000313" key="3">
    <source>
        <dbReference type="EnsemblMetazoa" id="ISCW017485-PA"/>
    </source>
</evidence>
<sequence length="62" mass="7078">MGRIFESVKRSLEDLPPAPGMSSDPGPWLDLGKNKSRFKAVPHNWPDDRPRHDRQQGDNARL</sequence>
<reference evidence="2 4" key="1">
    <citation type="submission" date="2008-03" db="EMBL/GenBank/DDBJ databases">
        <title>Annotation of Ixodes scapularis.</title>
        <authorList>
            <consortium name="Ixodes scapularis Genome Project Consortium"/>
            <person name="Caler E."/>
            <person name="Hannick L.I."/>
            <person name="Bidwell S."/>
            <person name="Joardar V."/>
            <person name="Thiagarajan M."/>
            <person name="Amedeo P."/>
            <person name="Galinsky K.J."/>
            <person name="Schobel S."/>
            <person name="Inman J."/>
            <person name="Hostetler J."/>
            <person name="Miller J."/>
            <person name="Hammond M."/>
            <person name="Megy K."/>
            <person name="Lawson D."/>
            <person name="Kodira C."/>
            <person name="Sutton G."/>
            <person name="Meyer J."/>
            <person name="Hill C.A."/>
            <person name="Birren B."/>
            <person name="Nene V."/>
            <person name="Collins F."/>
            <person name="Alarcon-Chaidez F."/>
            <person name="Wikel S."/>
            <person name="Strausberg R."/>
        </authorList>
    </citation>
    <scope>NUCLEOTIDE SEQUENCE [LARGE SCALE GENOMIC DNA]</scope>
    <source>
        <strain evidence="4">Wikel</strain>
        <strain evidence="2">Wikel colony</strain>
    </source>
</reference>
<keyword evidence="4" id="KW-1185">Reference proteome</keyword>
<dbReference type="InParanoid" id="B7P8I6"/>
<reference evidence="3" key="2">
    <citation type="submission" date="2020-05" db="UniProtKB">
        <authorList>
            <consortium name="EnsemblMetazoa"/>
        </authorList>
    </citation>
    <scope>IDENTIFICATION</scope>
    <source>
        <strain evidence="3">wikel</strain>
    </source>
</reference>
<dbReference type="Proteomes" id="UP000001555">
    <property type="component" value="Unassembled WGS sequence"/>
</dbReference>